<keyword evidence="7" id="KW-1185">Reference proteome</keyword>
<gene>
    <name evidence="6" type="ORF">SAMN02745724_02850</name>
</gene>
<dbReference type="RefSeq" id="WP_091985154.1">
    <property type="nucleotide sequence ID" value="NZ_FOLO01000022.1"/>
</dbReference>
<evidence type="ECO:0000256" key="1">
    <source>
        <dbReference type="ARBA" id="ARBA00005495"/>
    </source>
</evidence>
<dbReference type="EMBL" id="FOLO01000022">
    <property type="protein sequence ID" value="SFC89834.1"/>
    <property type="molecule type" value="Genomic_DNA"/>
</dbReference>
<dbReference type="Pfam" id="PF04828">
    <property type="entry name" value="GFA"/>
    <property type="match status" value="1"/>
</dbReference>
<dbReference type="PANTHER" id="PTHR33337:SF40">
    <property type="entry name" value="CENP-V_GFA DOMAIN-CONTAINING PROTEIN-RELATED"/>
    <property type="match status" value="1"/>
</dbReference>
<feature type="domain" description="CENP-V/GFA" evidence="5">
    <location>
        <begin position="5"/>
        <end position="115"/>
    </location>
</feature>
<dbReference type="STRING" id="1123010.SAMN02745724_02850"/>
<comment type="similarity">
    <text evidence="1">Belongs to the Gfa family.</text>
</comment>
<name>A0A1I1MWL6_9GAMM</name>
<protein>
    <submittedName>
        <fullName evidence="6">Uncharacterized conserved protein</fullName>
    </submittedName>
</protein>
<dbReference type="OrthoDB" id="4188830at2"/>
<evidence type="ECO:0000313" key="6">
    <source>
        <dbReference type="EMBL" id="SFC89834.1"/>
    </source>
</evidence>
<dbReference type="PROSITE" id="PS51891">
    <property type="entry name" value="CENP_V_GFA"/>
    <property type="match status" value="1"/>
</dbReference>
<keyword evidence="2" id="KW-0479">Metal-binding</keyword>
<keyword evidence="3" id="KW-0862">Zinc</keyword>
<organism evidence="6 7">
    <name type="scientific">Pseudoalteromonas denitrificans DSM 6059</name>
    <dbReference type="NCBI Taxonomy" id="1123010"/>
    <lineage>
        <taxon>Bacteria</taxon>
        <taxon>Pseudomonadati</taxon>
        <taxon>Pseudomonadota</taxon>
        <taxon>Gammaproteobacteria</taxon>
        <taxon>Alteromonadales</taxon>
        <taxon>Pseudoalteromonadaceae</taxon>
        <taxon>Pseudoalteromonas</taxon>
    </lineage>
</organism>
<accession>A0A1I1MWL6</accession>
<dbReference type="InterPro" id="IPR006913">
    <property type="entry name" value="CENP-V/GFA"/>
</dbReference>
<sequence length="139" mass="15631">MLDSNSSSCLCGSIKITVANINPKFSVCHCETCRTWGGAPFFAVQCGTEVEIDGSQKLNVYDSSPWASRGFCSECGTHLFYKLKQTGEYNMPVGMFPNLKGLKMNMQYFSDQRPDYYCFANETKEMTKAEILTYFASKI</sequence>
<evidence type="ECO:0000256" key="4">
    <source>
        <dbReference type="ARBA" id="ARBA00023239"/>
    </source>
</evidence>
<dbReference type="GO" id="GO:0016846">
    <property type="term" value="F:carbon-sulfur lyase activity"/>
    <property type="evidence" value="ECO:0007669"/>
    <property type="project" value="InterPro"/>
</dbReference>
<evidence type="ECO:0000256" key="2">
    <source>
        <dbReference type="ARBA" id="ARBA00022723"/>
    </source>
</evidence>
<keyword evidence="4" id="KW-0456">Lyase</keyword>
<evidence type="ECO:0000259" key="5">
    <source>
        <dbReference type="PROSITE" id="PS51891"/>
    </source>
</evidence>
<dbReference type="SUPFAM" id="SSF51316">
    <property type="entry name" value="Mss4-like"/>
    <property type="match status" value="1"/>
</dbReference>
<evidence type="ECO:0000256" key="3">
    <source>
        <dbReference type="ARBA" id="ARBA00022833"/>
    </source>
</evidence>
<dbReference type="PANTHER" id="PTHR33337">
    <property type="entry name" value="GFA DOMAIN-CONTAINING PROTEIN"/>
    <property type="match status" value="1"/>
</dbReference>
<dbReference type="GO" id="GO:0046872">
    <property type="term" value="F:metal ion binding"/>
    <property type="evidence" value="ECO:0007669"/>
    <property type="project" value="UniProtKB-KW"/>
</dbReference>
<dbReference type="AlphaFoldDB" id="A0A1I1MWL6"/>
<reference evidence="6 7" key="1">
    <citation type="submission" date="2016-10" db="EMBL/GenBank/DDBJ databases">
        <authorList>
            <person name="de Groot N.N."/>
        </authorList>
    </citation>
    <scope>NUCLEOTIDE SEQUENCE [LARGE SCALE GENOMIC DNA]</scope>
    <source>
        <strain evidence="6 7">DSM 6059</strain>
    </source>
</reference>
<dbReference type="InterPro" id="IPR011057">
    <property type="entry name" value="Mss4-like_sf"/>
</dbReference>
<evidence type="ECO:0000313" key="7">
    <source>
        <dbReference type="Proteomes" id="UP000198862"/>
    </source>
</evidence>
<dbReference type="Proteomes" id="UP000198862">
    <property type="component" value="Unassembled WGS sequence"/>
</dbReference>
<proteinExistence type="inferred from homology"/>
<dbReference type="Gene3D" id="3.90.1590.10">
    <property type="entry name" value="glutathione-dependent formaldehyde- activating enzyme (gfa)"/>
    <property type="match status" value="1"/>
</dbReference>